<name>A0ABW4NK25_9LACT</name>
<proteinExistence type="inferred from homology"/>
<dbReference type="InterPro" id="IPR005486">
    <property type="entry name" value="Glucokinase_regulatory_CS"/>
</dbReference>
<dbReference type="SUPFAM" id="SSF53697">
    <property type="entry name" value="SIS domain"/>
    <property type="match status" value="1"/>
</dbReference>
<evidence type="ECO:0000313" key="6">
    <source>
        <dbReference type="Proteomes" id="UP001597285"/>
    </source>
</evidence>
<feature type="active site" evidence="3">
    <location>
        <position position="114"/>
    </location>
</feature>
<organism evidence="5 6">
    <name type="scientific">Carnobacterium antarcticum</name>
    <dbReference type="NCBI Taxonomy" id="2126436"/>
    <lineage>
        <taxon>Bacteria</taxon>
        <taxon>Bacillati</taxon>
        <taxon>Bacillota</taxon>
        <taxon>Bacilli</taxon>
        <taxon>Lactobacillales</taxon>
        <taxon>Carnobacteriaceae</taxon>
        <taxon>Carnobacterium</taxon>
    </lineage>
</organism>
<evidence type="ECO:0000256" key="2">
    <source>
        <dbReference type="ARBA" id="ARBA00023277"/>
    </source>
</evidence>
<evidence type="ECO:0000313" key="5">
    <source>
        <dbReference type="EMBL" id="MFD1798594.1"/>
    </source>
</evidence>
<dbReference type="HAMAP" id="MF_00068">
    <property type="entry name" value="MurQ"/>
    <property type="match status" value="1"/>
</dbReference>
<evidence type="ECO:0000259" key="4">
    <source>
        <dbReference type="PROSITE" id="PS51464"/>
    </source>
</evidence>
<dbReference type="InterPro" id="IPR005488">
    <property type="entry name" value="Etherase_MurQ"/>
</dbReference>
<comment type="similarity">
    <text evidence="3">Belongs to the GCKR-like family. MurNAc-6-P etherase subfamily.</text>
</comment>
<dbReference type="InterPro" id="IPR001347">
    <property type="entry name" value="SIS_dom"/>
</dbReference>
<keyword evidence="2 3" id="KW-0119">Carbohydrate metabolism</keyword>
<comment type="subunit">
    <text evidence="3">Homodimer.</text>
</comment>
<dbReference type="EC" id="4.2.1.126" evidence="3"/>
<comment type="miscellaneous">
    <text evidence="3">A lyase-type mechanism (elimination/hydration) is suggested for the cleavage of the lactyl ether bond of MurNAc 6-phosphate, with the formation of an alpha,beta-unsaturated aldehyde intermediate with (E)-stereochemistry, followed by the syn addition of water to give product.</text>
</comment>
<dbReference type="PANTHER" id="PTHR10088">
    <property type="entry name" value="GLUCOKINASE REGULATORY PROTEIN"/>
    <property type="match status" value="1"/>
</dbReference>
<feature type="domain" description="SIS" evidence="4">
    <location>
        <begin position="55"/>
        <end position="218"/>
    </location>
</feature>
<comment type="catalytic activity">
    <reaction evidence="3">
        <text>N-acetyl-D-muramate 6-phosphate + H2O = N-acetyl-D-glucosamine 6-phosphate + (R)-lactate</text>
        <dbReference type="Rhea" id="RHEA:26410"/>
        <dbReference type="ChEBI" id="CHEBI:15377"/>
        <dbReference type="ChEBI" id="CHEBI:16004"/>
        <dbReference type="ChEBI" id="CHEBI:57513"/>
        <dbReference type="ChEBI" id="CHEBI:58722"/>
        <dbReference type="EC" id="4.2.1.126"/>
    </reaction>
</comment>
<dbReference type="PROSITE" id="PS51464">
    <property type="entry name" value="SIS"/>
    <property type="match status" value="1"/>
</dbReference>
<dbReference type="InterPro" id="IPR040190">
    <property type="entry name" value="MURQ/GCKR"/>
</dbReference>
<dbReference type="GO" id="GO:0016829">
    <property type="term" value="F:lyase activity"/>
    <property type="evidence" value="ECO:0007669"/>
    <property type="project" value="UniProtKB-KW"/>
</dbReference>
<dbReference type="PANTHER" id="PTHR10088:SF4">
    <property type="entry name" value="GLUCOKINASE REGULATORY PROTEIN"/>
    <property type="match status" value="1"/>
</dbReference>
<dbReference type="NCBIfam" id="NF009222">
    <property type="entry name" value="PRK12570.1"/>
    <property type="match status" value="1"/>
</dbReference>
<dbReference type="NCBIfam" id="TIGR00274">
    <property type="entry name" value="N-acetylmuramic acid 6-phosphate etherase"/>
    <property type="match status" value="1"/>
</dbReference>
<sequence>MDLGKLATETRNEQTMELDKLSTAEFLQVMNREDQTVAKAVSLEIPQITKVVDAIIQSFNQEGRLIYMGAGTSGRLGVLDAAECVPTFSVDPSMVQGLIAGGMKAMTVAVEGAEDSKELGAQDLKAIDLTERDVVVGIAASGRTPYVIGGLEYADQIGAMTATISCNKDAEISAFAKLPIEVEVGPEILTGSTRLKSGTAQKLVLNMLSTGAMVGIGKVYQNLMVDVKPSNKKLEERAKRIIMEATECSYDVASEMFEAANHQVKLAIVMILTDSSKEEASEKLTTAKGFIRKTIA</sequence>
<evidence type="ECO:0000256" key="1">
    <source>
        <dbReference type="ARBA" id="ARBA00023239"/>
    </source>
</evidence>
<keyword evidence="1 3" id="KW-0456">Lyase</keyword>
<comment type="caution">
    <text evidence="5">The sequence shown here is derived from an EMBL/GenBank/DDBJ whole genome shotgun (WGS) entry which is preliminary data.</text>
</comment>
<dbReference type="RefSeq" id="WP_058919016.1">
    <property type="nucleotide sequence ID" value="NZ_JBHSQC010000015.1"/>
</dbReference>
<keyword evidence="6" id="KW-1185">Reference proteome</keyword>
<dbReference type="InterPro" id="IPR046348">
    <property type="entry name" value="SIS_dom_sf"/>
</dbReference>
<dbReference type="NCBIfam" id="NF003915">
    <property type="entry name" value="PRK05441.1"/>
    <property type="match status" value="1"/>
</dbReference>
<dbReference type="Pfam" id="PF22645">
    <property type="entry name" value="GKRP_SIS_N"/>
    <property type="match status" value="1"/>
</dbReference>
<dbReference type="PROSITE" id="PS01272">
    <property type="entry name" value="GCKR"/>
    <property type="match status" value="1"/>
</dbReference>
<gene>
    <name evidence="3 5" type="primary">murQ</name>
    <name evidence="5" type="ORF">ACFSBK_01815</name>
</gene>
<dbReference type="EMBL" id="JBHUFF010000008">
    <property type="protein sequence ID" value="MFD1798594.1"/>
    <property type="molecule type" value="Genomic_DNA"/>
</dbReference>
<reference evidence="6" key="1">
    <citation type="journal article" date="2019" name="Int. J. Syst. Evol. Microbiol.">
        <title>The Global Catalogue of Microorganisms (GCM) 10K type strain sequencing project: providing services to taxonomists for standard genome sequencing and annotation.</title>
        <authorList>
            <consortium name="The Broad Institute Genomics Platform"/>
            <consortium name="The Broad Institute Genome Sequencing Center for Infectious Disease"/>
            <person name="Wu L."/>
            <person name="Ma J."/>
        </authorList>
    </citation>
    <scope>NUCLEOTIDE SEQUENCE [LARGE SCALE GENOMIC DNA]</scope>
    <source>
        <strain evidence="6">KCTC 42143</strain>
    </source>
</reference>
<comment type="function">
    <text evidence="3">Specifically catalyzes the cleavage of the D-lactyl ether substituent of MurNAc 6-phosphate, producing GlcNAc 6-phosphate and D-lactate.</text>
</comment>
<dbReference type="CDD" id="cd05007">
    <property type="entry name" value="SIS_Etherase"/>
    <property type="match status" value="1"/>
</dbReference>
<evidence type="ECO:0000256" key="3">
    <source>
        <dbReference type="HAMAP-Rule" id="MF_00068"/>
    </source>
</evidence>
<protein>
    <recommendedName>
        <fullName evidence="3">N-acetylmuramic acid 6-phosphate etherase</fullName>
        <shortName evidence="3">MurNAc-6-P etherase</shortName>
        <ecNumber evidence="3">4.2.1.126</ecNumber>
    </recommendedName>
    <alternativeName>
        <fullName evidence="3">N-acetylmuramic acid 6-phosphate hydrolase</fullName>
    </alternativeName>
    <alternativeName>
        <fullName evidence="3">N-acetylmuramic acid 6-phosphate lyase</fullName>
    </alternativeName>
</protein>
<dbReference type="Gene3D" id="3.40.50.10490">
    <property type="entry name" value="Glucose-6-phosphate isomerase like protein, domain 1"/>
    <property type="match status" value="1"/>
</dbReference>
<feature type="active site" description="Proton donor" evidence="3">
    <location>
        <position position="83"/>
    </location>
</feature>
<comment type="pathway">
    <text evidence="3">Amino-sugar metabolism; N-acetylmuramate degradation.</text>
</comment>
<dbReference type="Proteomes" id="UP001597285">
    <property type="component" value="Unassembled WGS sequence"/>
</dbReference>
<dbReference type="Gene3D" id="1.10.8.1080">
    <property type="match status" value="1"/>
</dbReference>
<accession>A0ABW4NK25</accession>